<sequence length="996" mass="103896">MSTKYRASKKVALLILVMMMVIGSLPEWFTAGEGKAYAAGYSSGDGSEVNPYLVTTPEELNDIRMGTSKHYKLGNNIDLTEYLSVTGAGYNNGAFWNPINGFTGSLDGDGHVIRGLKINRTDTGNANIGLFGEINHDNALIRNIGLENVQTKGWFFTGSVAGTLRKGTLSSIYSTGEVNASSYAGGLVGYQEGGSISNTYSSAQVNGVNIGGLVGWKDGGSISNSYAVGSVSLSNPISIKGGLVGAGGNPIAVNSYYDRTTTGGIDNSVKGTPKTTAEMQQQSTFADWDFNDVWVMLPNMYPQLRAFVAQTPVASLNPADGPVTVGTEVTLTSGTAGASIYYTTNGDDPTAASELYDPGEPIEINDDVTIKAIAVYPGKIDSLIMSNSYEIVRPDAPSTGALEPGTLLGTTKLSQVTALMEYKLNDGEFQPINGTSVDNISVTAGDKIYVRFVADSQNAASYQQELTVAQTHIHTSSTDATLTSTLGTVSSNGDGNETITAIPYGTTLAALKDAITAAADATYEVYNADGITVASSLATGSKIIVTAQDGTTKVTYTVTVLKNTDATLTSTLGTVSSNGNGNETITAIPYGTTLAALKAAITPAADATYEVYNADGITVASSLATGSKVIVTAQDGVTKVTYTVTVNQATTQPIGGGSGGGAPVPGKVTSTDGKLTLPTGSIGEVSLDDGITITVPTGAVDQELKLTITKLLDTRNFINNKEILAGSVYEVLKNISGNFKKPVTLTLAFDAKKVKSGQGVAVFYFDEAKKAWVEVKGGKTSGNHITVEVNHFTKFAVLVVDQTTGLPVSEATTPAEPETSFSDIAGHWAEASIKQAVKEGIVNGYVDGTFKPGSTVTRAEFTVMLMKVLKPQAEAVSPTFTDMATIGGWAQKAVAQAVQSGIIKGYPDDSFRPNAEMTRSEVAVLIAKALSLAVESNTATGFADDKEIPTWAKGAVAEVKKLGIVQGRGDNHFAPHDPVTRAEAVTVLLKMLAAKK</sequence>
<evidence type="ECO:0000313" key="3">
    <source>
        <dbReference type="Proteomes" id="UP001595755"/>
    </source>
</evidence>
<dbReference type="InterPro" id="IPR001119">
    <property type="entry name" value="SLH_dom"/>
</dbReference>
<dbReference type="EMBL" id="JBHSED010000036">
    <property type="protein sequence ID" value="MFC4305284.1"/>
    <property type="molecule type" value="Genomic_DNA"/>
</dbReference>
<evidence type="ECO:0000313" key="2">
    <source>
        <dbReference type="EMBL" id="MFC4305284.1"/>
    </source>
</evidence>
<feature type="domain" description="SLH" evidence="1">
    <location>
        <begin position="816"/>
        <end position="879"/>
    </location>
</feature>
<name>A0ABV8SCI6_9BACL</name>
<dbReference type="Gene3D" id="2.60.220.30">
    <property type="match status" value="1"/>
</dbReference>
<feature type="domain" description="SLH" evidence="1">
    <location>
        <begin position="880"/>
        <end position="938"/>
    </location>
</feature>
<dbReference type="Pfam" id="PF00395">
    <property type="entry name" value="SLH"/>
    <property type="match status" value="3"/>
</dbReference>
<gene>
    <name evidence="2" type="ORF">ACFO1S_17775</name>
</gene>
<dbReference type="InterPro" id="IPR059177">
    <property type="entry name" value="GH29D-like_dom"/>
</dbReference>
<organism evidence="2 3">
    <name type="scientific">Cohnella boryungensis</name>
    <dbReference type="NCBI Taxonomy" id="768479"/>
    <lineage>
        <taxon>Bacteria</taxon>
        <taxon>Bacillati</taxon>
        <taxon>Bacillota</taxon>
        <taxon>Bacilli</taxon>
        <taxon>Bacillales</taxon>
        <taxon>Paenibacillaceae</taxon>
        <taxon>Cohnella</taxon>
    </lineage>
</organism>
<evidence type="ECO:0000259" key="1">
    <source>
        <dbReference type="PROSITE" id="PS51272"/>
    </source>
</evidence>
<dbReference type="InterPro" id="IPR011493">
    <property type="entry name" value="GLUG"/>
</dbReference>
<dbReference type="Pfam" id="PF07581">
    <property type="entry name" value="Glug"/>
    <property type="match status" value="1"/>
</dbReference>
<dbReference type="PROSITE" id="PS51272">
    <property type="entry name" value="SLH"/>
    <property type="match status" value="3"/>
</dbReference>
<keyword evidence="3" id="KW-1185">Reference proteome</keyword>
<dbReference type="Pfam" id="PF13290">
    <property type="entry name" value="CHB_HEX_C_1"/>
    <property type="match status" value="1"/>
</dbReference>
<dbReference type="InterPro" id="IPR051465">
    <property type="entry name" value="Cell_Envelope_Struct_Comp"/>
</dbReference>
<accession>A0ABV8SCI6</accession>
<dbReference type="RefSeq" id="WP_204603912.1">
    <property type="nucleotide sequence ID" value="NZ_JBHSED010000036.1"/>
</dbReference>
<dbReference type="PANTHER" id="PTHR43308:SF5">
    <property type="entry name" value="S-LAYER PROTEIN _ PEPTIDOGLYCAN ENDO-BETA-N-ACETYLGLUCOSAMINIDASE"/>
    <property type="match status" value="1"/>
</dbReference>
<dbReference type="PANTHER" id="PTHR43308">
    <property type="entry name" value="OUTER MEMBRANE PROTEIN ALPHA-RELATED"/>
    <property type="match status" value="1"/>
</dbReference>
<feature type="domain" description="SLH" evidence="1">
    <location>
        <begin position="939"/>
        <end position="996"/>
    </location>
</feature>
<proteinExistence type="predicted"/>
<dbReference type="Proteomes" id="UP001595755">
    <property type="component" value="Unassembled WGS sequence"/>
</dbReference>
<reference evidence="3" key="1">
    <citation type="journal article" date="2019" name="Int. J. Syst. Evol. Microbiol.">
        <title>The Global Catalogue of Microorganisms (GCM) 10K type strain sequencing project: providing services to taxonomists for standard genome sequencing and annotation.</title>
        <authorList>
            <consortium name="The Broad Institute Genomics Platform"/>
            <consortium name="The Broad Institute Genome Sequencing Center for Infectious Disease"/>
            <person name="Wu L."/>
            <person name="Ma J."/>
        </authorList>
    </citation>
    <scope>NUCLEOTIDE SEQUENCE [LARGE SCALE GENOMIC DNA]</scope>
    <source>
        <strain evidence="3">CGMCC 4.1641</strain>
    </source>
</reference>
<dbReference type="Gene3D" id="2.160.20.110">
    <property type="match status" value="1"/>
</dbReference>
<comment type="caution">
    <text evidence="2">The sequence shown here is derived from an EMBL/GenBank/DDBJ whole genome shotgun (WGS) entry which is preliminary data.</text>
</comment>
<protein>
    <submittedName>
        <fullName evidence="2">S-layer homology domain-containing protein</fullName>
    </submittedName>
</protein>